<evidence type="ECO:0000313" key="5">
    <source>
        <dbReference type="Proteomes" id="UP000279446"/>
    </source>
</evidence>
<evidence type="ECO:0000313" key="4">
    <source>
        <dbReference type="EMBL" id="RUT47463.1"/>
    </source>
</evidence>
<dbReference type="GO" id="GO:0004806">
    <property type="term" value="F:triacylglycerol lipase activity"/>
    <property type="evidence" value="ECO:0007669"/>
    <property type="project" value="TreeGrafter"/>
</dbReference>
<keyword evidence="2 4" id="KW-0378">Hydrolase</keyword>
<comment type="similarity">
    <text evidence="1">Belongs to the 'GDXG' lipolytic enzyme family.</text>
</comment>
<dbReference type="AlphaFoldDB" id="A0A3S1DXK3"/>
<feature type="domain" description="Alpha/beta hydrolase fold-3" evidence="3">
    <location>
        <begin position="88"/>
        <end position="291"/>
    </location>
</feature>
<dbReference type="Pfam" id="PF07859">
    <property type="entry name" value="Abhydrolase_3"/>
    <property type="match status" value="1"/>
</dbReference>
<sequence>MIMERTPIEQLTAIKSFLKQSNNVEGRSVEQIRQQMNEAVSQLPPLPGRVIEPMKMGHLSGEWVSTKGDISQHSSEAACETESEPKVILYFHGGGFTAGSCYYYRDLAARISQASGVKVLLVEYRLAPEHPYPAANEDCLFAYRWLLENGYLAQQVIIGGDSVGGSLALMTLLSLRDHAETLPAGAFLLSPHSDLVNLDGESYKSRAELDPTGSLKGNQEILTHYLGKYSGTIPMLLSPLRMDLSDLPDILIQVGDHEVLLSDATRFAERASAAGVNVSLEVWDNMWSVFQFLAYMLPEAQQAIIHIGQFVRKRLN</sequence>
<evidence type="ECO:0000256" key="2">
    <source>
        <dbReference type="ARBA" id="ARBA00022801"/>
    </source>
</evidence>
<accession>A0A3S1DXK3</accession>
<dbReference type="Proteomes" id="UP000279446">
    <property type="component" value="Unassembled WGS sequence"/>
</dbReference>
<dbReference type="InterPro" id="IPR013094">
    <property type="entry name" value="AB_hydrolase_3"/>
</dbReference>
<dbReference type="Gene3D" id="3.40.50.1820">
    <property type="entry name" value="alpha/beta hydrolase"/>
    <property type="match status" value="1"/>
</dbReference>
<dbReference type="SUPFAM" id="SSF53474">
    <property type="entry name" value="alpha/beta-Hydrolases"/>
    <property type="match status" value="1"/>
</dbReference>
<dbReference type="InterPro" id="IPR050300">
    <property type="entry name" value="GDXG_lipolytic_enzyme"/>
</dbReference>
<organism evidence="4 5">
    <name type="scientific">Paenibacillus anaericanus</name>
    <dbReference type="NCBI Taxonomy" id="170367"/>
    <lineage>
        <taxon>Bacteria</taxon>
        <taxon>Bacillati</taxon>
        <taxon>Bacillota</taxon>
        <taxon>Bacilli</taxon>
        <taxon>Bacillales</taxon>
        <taxon>Paenibacillaceae</taxon>
        <taxon>Paenibacillus</taxon>
    </lineage>
</organism>
<reference evidence="4 5" key="1">
    <citation type="submission" date="2018-12" db="EMBL/GenBank/DDBJ databases">
        <authorList>
            <person name="Sun L."/>
            <person name="Chen Z."/>
        </authorList>
    </citation>
    <scope>NUCLEOTIDE SEQUENCE [LARGE SCALE GENOMIC DNA]</scope>
    <source>
        <strain evidence="4 5">DSM 15890</strain>
    </source>
</reference>
<keyword evidence="5" id="KW-1185">Reference proteome</keyword>
<proteinExistence type="inferred from homology"/>
<dbReference type="OrthoDB" id="9815425at2"/>
<gene>
    <name evidence="4" type="ORF">EJP82_07095</name>
</gene>
<dbReference type="PANTHER" id="PTHR48081">
    <property type="entry name" value="AB HYDROLASE SUPERFAMILY PROTEIN C4A8.06C"/>
    <property type="match status" value="1"/>
</dbReference>
<dbReference type="InterPro" id="IPR029058">
    <property type="entry name" value="AB_hydrolase_fold"/>
</dbReference>
<protein>
    <submittedName>
        <fullName evidence="4">Alpha/beta hydrolase</fullName>
    </submittedName>
</protein>
<evidence type="ECO:0000256" key="1">
    <source>
        <dbReference type="ARBA" id="ARBA00010515"/>
    </source>
</evidence>
<name>A0A3S1DXK3_9BACL</name>
<dbReference type="EMBL" id="RZNY01000004">
    <property type="protein sequence ID" value="RUT47463.1"/>
    <property type="molecule type" value="Genomic_DNA"/>
</dbReference>
<comment type="caution">
    <text evidence="4">The sequence shown here is derived from an EMBL/GenBank/DDBJ whole genome shotgun (WGS) entry which is preliminary data.</text>
</comment>
<evidence type="ECO:0000259" key="3">
    <source>
        <dbReference type="Pfam" id="PF07859"/>
    </source>
</evidence>
<dbReference type="PANTHER" id="PTHR48081:SF30">
    <property type="entry name" value="ACETYL-HYDROLASE LIPR-RELATED"/>
    <property type="match status" value="1"/>
</dbReference>